<dbReference type="SUPFAM" id="SSF56672">
    <property type="entry name" value="DNA/RNA polymerases"/>
    <property type="match status" value="1"/>
</dbReference>
<dbReference type="AlphaFoldDB" id="A0A371HTU4"/>
<organism evidence="1 2">
    <name type="scientific">Mucuna pruriens</name>
    <name type="common">Velvet bean</name>
    <name type="synonym">Dolichos pruriens</name>
    <dbReference type="NCBI Taxonomy" id="157652"/>
    <lineage>
        <taxon>Eukaryota</taxon>
        <taxon>Viridiplantae</taxon>
        <taxon>Streptophyta</taxon>
        <taxon>Embryophyta</taxon>
        <taxon>Tracheophyta</taxon>
        <taxon>Spermatophyta</taxon>
        <taxon>Magnoliopsida</taxon>
        <taxon>eudicotyledons</taxon>
        <taxon>Gunneridae</taxon>
        <taxon>Pentapetalae</taxon>
        <taxon>rosids</taxon>
        <taxon>fabids</taxon>
        <taxon>Fabales</taxon>
        <taxon>Fabaceae</taxon>
        <taxon>Papilionoideae</taxon>
        <taxon>50 kb inversion clade</taxon>
        <taxon>NPAAA clade</taxon>
        <taxon>indigoferoid/millettioid clade</taxon>
        <taxon>Phaseoleae</taxon>
        <taxon>Mucuna</taxon>
    </lineage>
</organism>
<feature type="non-terminal residue" evidence="1">
    <location>
        <position position="1"/>
    </location>
</feature>
<dbReference type="InterPro" id="IPR043502">
    <property type="entry name" value="DNA/RNA_pol_sf"/>
</dbReference>
<evidence type="ECO:0000313" key="1">
    <source>
        <dbReference type="EMBL" id="RDY06206.1"/>
    </source>
</evidence>
<proteinExistence type="predicted"/>
<evidence type="ECO:0000313" key="2">
    <source>
        <dbReference type="Proteomes" id="UP000257109"/>
    </source>
</evidence>
<keyword evidence="2" id="KW-1185">Reference proteome</keyword>
<sequence>MISIFLDLLEDCMEVFMDDFTVYAESFEGFIKGITLGHLVSSRGIEVDKAKVDVITSLPNPVSVREGCSFLGHADPEVDKTLCRLRKVRSAITSNSSSSSSGSNFDNNASTTNEYDFSEYSSSDELATPDVVYQHWCIQYPQLEPTQSYELKFGLIYLLPKFHGLVGEDSHKHLKEFNLVYSTMRP</sequence>
<name>A0A371HTU4_MUCPR</name>
<evidence type="ECO:0008006" key="3">
    <source>
        <dbReference type="Google" id="ProtNLM"/>
    </source>
</evidence>
<comment type="caution">
    <text evidence="1">The sequence shown here is derived from an EMBL/GenBank/DDBJ whole genome shotgun (WGS) entry which is preliminary data.</text>
</comment>
<accession>A0A371HTU4</accession>
<reference evidence="1" key="1">
    <citation type="submission" date="2018-05" db="EMBL/GenBank/DDBJ databases">
        <title>Draft genome of Mucuna pruriens seed.</title>
        <authorList>
            <person name="Nnadi N.E."/>
            <person name="Vos R."/>
            <person name="Hasami M.H."/>
            <person name="Devisetty U.K."/>
            <person name="Aguiy J.C."/>
        </authorList>
    </citation>
    <scope>NUCLEOTIDE SEQUENCE [LARGE SCALE GENOMIC DNA]</scope>
    <source>
        <strain evidence="1">JCA_2017</strain>
    </source>
</reference>
<dbReference type="Proteomes" id="UP000257109">
    <property type="component" value="Unassembled WGS sequence"/>
</dbReference>
<gene>
    <name evidence="1" type="ORF">CR513_09849</name>
</gene>
<dbReference type="OrthoDB" id="911638at2759"/>
<protein>
    <recommendedName>
        <fullName evidence="3">Retrovirus-related Pol polyprotein from transposon opus</fullName>
    </recommendedName>
</protein>
<dbReference type="EMBL" id="QJKJ01001727">
    <property type="protein sequence ID" value="RDY06206.1"/>
    <property type="molecule type" value="Genomic_DNA"/>
</dbReference>